<feature type="coiled-coil region" evidence="1">
    <location>
        <begin position="244"/>
        <end position="271"/>
    </location>
</feature>
<keyword evidence="4" id="KW-0255">Endonuclease</keyword>
<dbReference type="Gene3D" id="3.90.320.10">
    <property type="match status" value="1"/>
</dbReference>
<evidence type="ECO:0000313" key="4">
    <source>
        <dbReference type="EMBL" id="NEA22506.1"/>
    </source>
</evidence>
<gene>
    <name evidence="3" type="ORF">G3I70_03400</name>
    <name evidence="4" type="ORF">G3I70_08390</name>
</gene>
<dbReference type="EMBL" id="JAAGLI010000093">
    <property type="protein sequence ID" value="NEA21546.1"/>
    <property type="molecule type" value="Genomic_DNA"/>
</dbReference>
<dbReference type="InterPro" id="IPR017482">
    <property type="entry name" value="Lambda-type_endonuclease"/>
</dbReference>
<sequence length="344" mass="38263">MTAPTLAMPTARLVAPYGIDRDDWLAVRKMGGSDVAAMLGMDKYRTPRQVWLEKRGELPDLPRSPELEEYAEIGSELEDWIAGKFARVTGTQVATIGTLAHVDRDWMTVNLDRVVDGCAEPCLLECKNRSEYLYKDWKDEVPDGPALQAHWGMAVTGLGHAHVAALIGGNKFRHFRIDRNESFLDDLVALAGDFWATVEDPDATAPPIDGSDAATELLAHLWETTADSMTPVDPAVVLPLAARRAHLKDQIGALESDLAAVENQLKDLLGEHEIGHDEQMRPLVTWKQNGVFAAKRFREAEPELAAQYTRPMPCLDVKALAKDHPETYRRYRARVLRIPKGPSQ</sequence>
<comment type="caution">
    <text evidence="4">The sequence shown here is derived from an EMBL/GenBank/DDBJ whole genome shotgun (WGS) entry which is preliminary data.</text>
</comment>
<evidence type="ECO:0000313" key="5">
    <source>
        <dbReference type="Proteomes" id="UP000475532"/>
    </source>
</evidence>
<proteinExistence type="predicted"/>
<accession>A0A6L9QBS8</accession>
<keyword evidence="4" id="KW-0540">Nuclease</keyword>
<dbReference type="InterPro" id="IPR011335">
    <property type="entry name" value="Restrct_endonuc-II-like"/>
</dbReference>
<dbReference type="AlphaFoldDB" id="A0A6L9QBS8"/>
<dbReference type="Proteomes" id="UP000475532">
    <property type="component" value="Unassembled WGS sequence"/>
</dbReference>
<dbReference type="EMBL" id="JAAGLI010000213">
    <property type="protein sequence ID" value="NEA22506.1"/>
    <property type="molecule type" value="Genomic_DNA"/>
</dbReference>
<dbReference type="Pfam" id="PF09588">
    <property type="entry name" value="YqaJ"/>
    <property type="match status" value="1"/>
</dbReference>
<protein>
    <submittedName>
        <fullName evidence="4">Endonuclease</fullName>
    </submittedName>
</protein>
<evidence type="ECO:0000256" key="1">
    <source>
        <dbReference type="SAM" id="Coils"/>
    </source>
</evidence>
<evidence type="ECO:0000313" key="3">
    <source>
        <dbReference type="EMBL" id="NEA21546.1"/>
    </source>
</evidence>
<dbReference type="InterPro" id="IPR019080">
    <property type="entry name" value="YqaJ_viral_recombinase"/>
</dbReference>
<keyword evidence="4" id="KW-0378">Hydrolase</keyword>
<reference evidence="4 5" key="1">
    <citation type="submission" date="2020-01" db="EMBL/GenBank/DDBJ databases">
        <title>Insect and environment-associated Actinomycetes.</title>
        <authorList>
            <person name="Currrie C."/>
            <person name="Chevrette M."/>
            <person name="Carlson C."/>
            <person name="Stubbendieck R."/>
            <person name="Wendt-Pienkowski E."/>
        </authorList>
    </citation>
    <scope>NUCLEOTIDE SEQUENCE [LARGE SCALE GENOMIC DNA]</scope>
    <source>
        <strain evidence="4 5">SID10258</strain>
    </source>
</reference>
<dbReference type="NCBIfam" id="TIGR03033">
    <property type="entry name" value="phage_rel_nuc"/>
    <property type="match status" value="1"/>
</dbReference>
<feature type="domain" description="YqaJ viral recombinase" evidence="2">
    <location>
        <begin position="23"/>
        <end position="157"/>
    </location>
</feature>
<dbReference type="SUPFAM" id="SSF52980">
    <property type="entry name" value="Restriction endonuclease-like"/>
    <property type="match status" value="1"/>
</dbReference>
<name>A0A6L9QBS8_9ACTN</name>
<dbReference type="RefSeq" id="WP_163053173.1">
    <property type="nucleotide sequence ID" value="NZ_JAAGLI010000093.1"/>
</dbReference>
<dbReference type="InterPro" id="IPR011604">
    <property type="entry name" value="PDDEXK-like_dom_sf"/>
</dbReference>
<dbReference type="GO" id="GO:0004519">
    <property type="term" value="F:endonuclease activity"/>
    <property type="evidence" value="ECO:0007669"/>
    <property type="project" value="UniProtKB-KW"/>
</dbReference>
<keyword evidence="1" id="KW-0175">Coiled coil</keyword>
<evidence type="ECO:0000259" key="2">
    <source>
        <dbReference type="Pfam" id="PF09588"/>
    </source>
</evidence>
<organism evidence="4 5">
    <name type="scientific">Actinomadura bangladeshensis</name>
    <dbReference type="NCBI Taxonomy" id="453573"/>
    <lineage>
        <taxon>Bacteria</taxon>
        <taxon>Bacillati</taxon>
        <taxon>Actinomycetota</taxon>
        <taxon>Actinomycetes</taxon>
        <taxon>Streptosporangiales</taxon>
        <taxon>Thermomonosporaceae</taxon>
        <taxon>Actinomadura</taxon>
    </lineage>
</organism>